<comment type="cofactor">
    <cofactor evidence="10">
        <name>[2Fe-2S] cluster</name>
        <dbReference type="ChEBI" id="CHEBI:190135"/>
    </cofactor>
</comment>
<dbReference type="InterPro" id="IPR036884">
    <property type="entry name" value="2Fe-2S-bd_dom_sf"/>
</dbReference>
<feature type="domain" description="2Fe-2S ferredoxin-type" evidence="11">
    <location>
        <begin position="1"/>
        <end position="76"/>
    </location>
</feature>
<dbReference type="InterPro" id="IPR006058">
    <property type="entry name" value="2Fe2S_fd_BS"/>
</dbReference>
<keyword evidence="6" id="KW-0560">Oxidoreductase</keyword>
<dbReference type="Gene3D" id="3.10.20.30">
    <property type="match status" value="1"/>
</dbReference>
<keyword evidence="4" id="KW-0001">2Fe-2S</keyword>
<feature type="non-terminal residue" evidence="12">
    <location>
        <position position="1"/>
    </location>
</feature>
<comment type="caution">
    <text evidence="12">The sequence shown here is derived from an EMBL/GenBank/DDBJ whole genome shotgun (WGS) entry which is preliminary data.</text>
</comment>
<evidence type="ECO:0000256" key="1">
    <source>
        <dbReference type="ARBA" id="ARBA00001924"/>
    </source>
</evidence>
<evidence type="ECO:0000256" key="7">
    <source>
        <dbReference type="ARBA" id="ARBA00023004"/>
    </source>
</evidence>
<dbReference type="InterPro" id="IPR016208">
    <property type="entry name" value="Ald_Oxase/xanthine_DH-like"/>
</dbReference>
<proteinExistence type="inferred from homology"/>
<dbReference type="InterPro" id="IPR012675">
    <property type="entry name" value="Beta-grasp_dom_sf"/>
</dbReference>
<dbReference type="OrthoDB" id="8300278at2759"/>
<dbReference type="OMA" id="QEADDVW"/>
<accession>A0A1D2NBX8</accession>
<evidence type="ECO:0000256" key="10">
    <source>
        <dbReference type="ARBA" id="ARBA00034078"/>
    </source>
</evidence>
<dbReference type="STRING" id="48709.A0A1D2NBX8"/>
<evidence type="ECO:0000256" key="9">
    <source>
        <dbReference type="ARBA" id="ARBA00023027"/>
    </source>
</evidence>
<dbReference type="GO" id="GO:0051537">
    <property type="term" value="F:2 iron, 2 sulfur cluster binding"/>
    <property type="evidence" value="ECO:0007669"/>
    <property type="project" value="UniProtKB-KW"/>
</dbReference>
<dbReference type="GO" id="GO:0005506">
    <property type="term" value="F:iron ion binding"/>
    <property type="evidence" value="ECO:0007669"/>
    <property type="project" value="InterPro"/>
</dbReference>
<dbReference type="PANTHER" id="PTHR45444:SF3">
    <property type="entry name" value="XANTHINE DEHYDROGENASE"/>
    <property type="match status" value="1"/>
</dbReference>
<dbReference type="Pfam" id="PF00111">
    <property type="entry name" value="Fer2"/>
    <property type="match status" value="1"/>
</dbReference>
<dbReference type="Pfam" id="PF01799">
    <property type="entry name" value="Fer2_2"/>
    <property type="match status" value="1"/>
</dbReference>
<organism evidence="12 13">
    <name type="scientific">Orchesella cincta</name>
    <name type="common">Springtail</name>
    <name type="synonym">Podura cincta</name>
    <dbReference type="NCBI Taxonomy" id="48709"/>
    <lineage>
        <taxon>Eukaryota</taxon>
        <taxon>Metazoa</taxon>
        <taxon>Ecdysozoa</taxon>
        <taxon>Arthropoda</taxon>
        <taxon>Hexapoda</taxon>
        <taxon>Collembola</taxon>
        <taxon>Entomobryomorpha</taxon>
        <taxon>Entomobryoidea</taxon>
        <taxon>Orchesellidae</taxon>
        <taxon>Orchesellinae</taxon>
        <taxon>Orchesella</taxon>
    </lineage>
</organism>
<keyword evidence="5" id="KW-0479">Metal-binding</keyword>
<dbReference type="FunFam" id="3.10.20.30:FF:000012">
    <property type="entry name" value="Xanthine dehydrogenase/oxidase"/>
    <property type="match status" value="1"/>
</dbReference>
<dbReference type="PROSITE" id="PS00197">
    <property type="entry name" value="2FE2S_FER_1"/>
    <property type="match status" value="1"/>
</dbReference>
<dbReference type="AlphaFoldDB" id="A0A1D2NBX8"/>
<dbReference type="PANTHER" id="PTHR45444">
    <property type="entry name" value="XANTHINE DEHYDROGENASE"/>
    <property type="match status" value="1"/>
</dbReference>
<comment type="cofactor">
    <cofactor evidence="1">
        <name>Mo-molybdopterin</name>
        <dbReference type="ChEBI" id="CHEBI:71302"/>
    </cofactor>
</comment>
<sequence>TSSSVTASTALVDYIRDVANLKGTKVMCREGGCGACTVVAKVVDPATQHTVIKSVNACLTPVLSCDGWDISTIESLGNKHEGYHVIQNRIVNFHGTQCGYCTPGMLMNMHGLLGAKNDLQMEDIEKNLDGNICRCTGYRFICRSKLKIPSGSLETGRLTS</sequence>
<comment type="similarity">
    <text evidence="3">Belongs to the xanthine dehydrogenase family.</text>
</comment>
<evidence type="ECO:0000313" key="12">
    <source>
        <dbReference type="EMBL" id="ODN02764.1"/>
    </source>
</evidence>
<keyword evidence="13" id="KW-1185">Reference proteome</keyword>
<gene>
    <name evidence="12" type="ORF">Ocin01_03899</name>
</gene>
<keyword evidence="7" id="KW-0408">Iron</keyword>
<dbReference type="InterPro" id="IPR036010">
    <property type="entry name" value="2Fe-2S_ferredoxin-like_sf"/>
</dbReference>
<evidence type="ECO:0000256" key="4">
    <source>
        <dbReference type="ARBA" id="ARBA00022714"/>
    </source>
</evidence>
<dbReference type="PROSITE" id="PS51085">
    <property type="entry name" value="2FE2S_FER_2"/>
    <property type="match status" value="1"/>
</dbReference>
<dbReference type="Proteomes" id="UP000094527">
    <property type="component" value="Unassembled WGS sequence"/>
</dbReference>
<evidence type="ECO:0000256" key="5">
    <source>
        <dbReference type="ARBA" id="ARBA00022723"/>
    </source>
</evidence>
<dbReference type="Gene3D" id="1.10.150.120">
    <property type="entry name" value="[2Fe-2S]-binding domain"/>
    <property type="match status" value="1"/>
</dbReference>
<name>A0A1D2NBX8_ORCCI</name>
<keyword evidence="9" id="KW-0520">NAD</keyword>
<dbReference type="GO" id="GO:0016491">
    <property type="term" value="F:oxidoreductase activity"/>
    <property type="evidence" value="ECO:0007669"/>
    <property type="project" value="UniProtKB-KW"/>
</dbReference>
<comment type="cofactor">
    <cofactor evidence="2">
        <name>FAD</name>
        <dbReference type="ChEBI" id="CHEBI:57692"/>
    </cofactor>
</comment>
<evidence type="ECO:0000313" key="13">
    <source>
        <dbReference type="Proteomes" id="UP000094527"/>
    </source>
</evidence>
<dbReference type="SUPFAM" id="SSF47741">
    <property type="entry name" value="CO dehydrogenase ISP C-domain like"/>
    <property type="match status" value="1"/>
</dbReference>
<dbReference type="EMBL" id="LJIJ01000096">
    <property type="protein sequence ID" value="ODN02764.1"/>
    <property type="molecule type" value="Genomic_DNA"/>
</dbReference>
<evidence type="ECO:0000256" key="3">
    <source>
        <dbReference type="ARBA" id="ARBA00006849"/>
    </source>
</evidence>
<dbReference type="InterPro" id="IPR002888">
    <property type="entry name" value="2Fe-2S-bd"/>
</dbReference>
<keyword evidence="8" id="KW-0411">Iron-sulfur</keyword>
<evidence type="ECO:0000256" key="6">
    <source>
        <dbReference type="ARBA" id="ARBA00023002"/>
    </source>
</evidence>
<dbReference type="InterPro" id="IPR001041">
    <property type="entry name" value="2Fe-2S_ferredoxin-type"/>
</dbReference>
<evidence type="ECO:0000259" key="11">
    <source>
        <dbReference type="PROSITE" id="PS51085"/>
    </source>
</evidence>
<dbReference type="SUPFAM" id="SSF54292">
    <property type="entry name" value="2Fe-2S ferredoxin-like"/>
    <property type="match status" value="1"/>
</dbReference>
<evidence type="ECO:0000256" key="2">
    <source>
        <dbReference type="ARBA" id="ARBA00001974"/>
    </source>
</evidence>
<reference evidence="12 13" key="1">
    <citation type="journal article" date="2016" name="Genome Biol. Evol.">
        <title>Gene Family Evolution Reflects Adaptation to Soil Environmental Stressors in the Genome of the Collembolan Orchesella cincta.</title>
        <authorList>
            <person name="Faddeeva-Vakhrusheva A."/>
            <person name="Derks M.F."/>
            <person name="Anvar S.Y."/>
            <person name="Agamennone V."/>
            <person name="Suring W."/>
            <person name="Smit S."/>
            <person name="van Straalen N.M."/>
            <person name="Roelofs D."/>
        </authorList>
    </citation>
    <scope>NUCLEOTIDE SEQUENCE [LARGE SCALE GENOMIC DNA]</scope>
    <source>
        <tissue evidence="12">Mixed pool</tissue>
    </source>
</reference>
<evidence type="ECO:0000256" key="8">
    <source>
        <dbReference type="ARBA" id="ARBA00023014"/>
    </source>
</evidence>
<protein>
    <submittedName>
        <fullName evidence="12">Xanthine dehydrogenase</fullName>
    </submittedName>
</protein>